<sequence length="244" mass="26247">MADELNRRIVEAAGYDDVTQHTETVQTARVSRCVSFGDEDDDAASFVSCEDFADCLSLCGSEDADHEEKIAALRDESKKVFAVQAAKATGGEGTTVTAEFDSQCSFSIFPRSKVRLIREWPCVSHYVEAFGSRAEAVTTTRGLACFEYPAVGGGSISVVQERNVTDAPDADLLIHVGAVDRFDSTAVVRSNGGKFVRVGLQPEFDPQGVYPFRASTRVRIHTVSKEVPACAVALLANAVIACEP</sequence>
<organism evidence="1">
    <name type="scientific">Chromera velia CCMP2878</name>
    <dbReference type="NCBI Taxonomy" id="1169474"/>
    <lineage>
        <taxon>Eukaryota</taxon>
        <taxon>Sar</taxon>
        <taxon>Alveolata</taxon>
        <taxon>Colpodellida</taxon>
        <taxon>Chromeraceae</taxon>
        <taxon>Chromera</taxon>
    </lineage>
</organism>
<name>A0A0G4G4X3_9ALVE</name>
<evidence type="ECO:0000313" key="1">
    <source>
        <dbReference type="EMBL" id="CEM23247.1"/>
    </source>
</evidence>
<proteinExistence type="predicted"/>
<gene>
    <name evidence="1" type="ORF">Cvel_20218</name>
</gene>
<protein>
    <submittedName>
        <fullName evidence="1">Uncharacterized protein</fullName>
    </submittedName>
</protein>
<accession>A0A0G4G4X3</accession>
<dbReference type="VEuPathDB" id="CryptoDB:Cvel_20218"/>
<dbReference type="AlphaFoldDB" id="A0A0G4G4X3"/>
<reference evidence="1" key="1">
    <citation type="submission" date="2014-11" db="EMBL/GenBank/DDBJ databases">
        <authorList>
            <person name="Otto D Thomas"/>
            <person name="Naeem Raeece"/>
        </authorList>
    </citation>
    <scope>NUCLEOTIDE SEQUENCE</scope>
</reference>
<dbReference type="EMBL" id="CDMZ01000881">
    <property type="protein sequence ID" value="CEM23247.1"/>
    <property type="molecule type" value="Genomic_DNA"/>
</dbReference>
<dbReference type="PhylomeDB" id="A0A0G4G4X3"/>